<gene>
    <name evidence="3" type="ORF">HAX54_040310</name>
</gene>
<feature type="transmembrane region" description="Helical" evidence="2">
    <location>
        <begin position="88"/>
        <end position="110"/>
    </location>
</feature>
<dbReference type="EMBL" id="JACEIK010005675">
    <property type="protein sequence ID" value="MCE0482009.1"/>
    <property type="molecule type" value="Genomic_DNA"/>
</dbReference>
<dbReference type="PANTHER" id="PTHR36607:SF24">
    <property type="entry name" value="AMINOTRANSFERASE-LIKE PLANT MOBILE DOMAIN-CONTAINING PROTEIN"/>
    <property type="match status" value="1"/>
</dbReference>
<keyword evidence="4" id="KW-1185">Reference proteome</keyword>
<name>A0ABS8VQK1_DATST</name>
<reference evidence="3 4" key="1">
    <citation type="journal article" date="2021" name="BMC Genomics">
        <title>Datura genome reveals duplications of psychoactive alkaloid biosynthetic genes and high mutation rate following tissue culture.</title>
        <authorList>
            <person name="Rajewski A."/>
            <person name="Carter-House D."/>
            <person name="Stajich J."/>
            <person name="Litt A."/>
        </authorList>
    </citation>
    <scope>NUCLEOTIDE SEQUENCE [LARGE SCALE GENOMIC DNA]</scope>
    <source>
        <strain evidence="3">AR-01</strain>
    </source>
</reference>
<evidence type="ECO:0000313" key="4">
    <source>
        <dbReference type="Proteomes" id="UP000823775"/>
    </source>
</evidence>
<organism evidence="3 4">
    <name type="scientific">Datura stramonium</name>
    <name type="common">Jimsonweed</name>
    <name type="synonym">Common thornapple</name>
    <dbReference type="NCBI Taxonomy" id="4076"/>
    <lineage>
        <taxon>Eukaryota</taxon>
        <taxon>Viridiplantae</taxon>
        <taxon>Streptophyta</taxon>
        <taxon>Embryophyta</taxon>
        <taxon>Tracheophyta</taxon>
        <taxon>Spermatophyta</taxon>
        <taxon>Magnoliopsida</taxon>
        <taxon>eudicotyledons</taxon>
        <taxon>Gunneridae</taxon>
        <taxon>Pentapetalae</taxon>
        <taxon>asterids</taxon>
        <taxon>lamiids</taxon>
        <taxon>Solanales</taxon>
        <taxon>Solanaceae</taxon>
        <taxon>Solanoideae</taxon>
        <taxon>Datureae</taxon>
        <taxon>Datura</taxon>
    </lineage>
</organism>
<accession>A0ABS8VQK1</accession>
<evidence type="ECO:0000256" key="2">
    <source>
        <dbReference type="SAM" id="Phobius"/>
    </source>
</evidence>
<keyword evidence="2" id="KW-0472">Membrane</keyword>
<dbReference type="Proteomes" id="UP000823775">
    <property type="component" value="Unassembled WGS sequence"/>
</dbReference>
<evidence type="ECO:0000313" key="3">
    <source>
        <dbReference type="EMBL" id="MCE0482009.1"/>
    </source>
</evidence>
<feature type="compositionally biased region" description="Basic residues" evidence="1">
    <location>
        <begin position="231"/>
        <end position="242"/>
    </location>
</feature>
<dbReference type="PANTHER" id="PTHR36607">
    <property type="entry name" value="1,2-DIHYDROXY-3-KETO-5-METHYLTHIOPENTENE DIOXYGENASE 4"/>
    <property type="match status" value="1"/>
</dbReference>
<comment type="caution">
    <text evidence="3">The sequence shown here is derived from an EMBL/GenBank/DDBJ whole genome shotgun (WGS) entry which is preliminary data.</text>
</comment>
<feature type="region of interest" description="Disordered" evidence="1">
    <location>
        <begin position="201"/>
        <end position="242"/>
    </location>
</feature>
<proteinExistence type="predicted"/>
<protein>
    <submittedName>
        <fullName evidence="3">Uncharacterized protein</fullName>
    </submittedName>
</protein>
<keyword evidence="2" id="KW-0812">Transmembrane</keyword>
<evidence type="ECO:0000256" key="1">
    <source>
        <dbReference type="SAM" id="MobiDB-lite"/>
    </source>
</evidence>
<keyword evidence="2" id="KW-1133">Transmembrane helix</keyword>
<sequence length="242" mass="27281">MMCFNDCEMPYPWLEIVDNKKNLHAKDLTLKVHPLAIGIFSLVRKLLYTLIHLTEWSKTEMKDFMYNFSGKVRTKKVLLLKSSPFKTLLLLVLLAVMRTLAVGTSLLLVLARDFFIGLSSGFITLRHDDNLIVESYSPHQFSRQFGFCQDIPNVLIEHHYDAAITVSEAIDVAHKRKKPSSSSDKSVAKSLGVVPFCNNASKPPTSLHGGGITSVAFSSNENNVSQEQHWKHLKKKPKDLNN</sequence>
<feature type="compositionally biased region" description="Polar residues" evidence="1">
    <location>
        <begin position="215"/>
        <end position="227"/>
    </location>
</feature>